<proteinExistence type="predicted"/>
<sequence>MVDLSRLRQQPTTCGKGPSMPALSLISERFGEMGVTTATIRCTAFRRWWSCCRAAIYLSAQLMQSALRCSWLHFPGVPSS</sequence>
<dbReference type="EMBL" id="CAKKLH010000232">
    <property type="protein sequence ID" value="CAH0106723.1"/>
    <property type="molecule type" value="Genomic_DNA"/>
</dbReference>
<organism evidence="1 2">
    <name type="scientific">Daphnia galeata</name>
    <dbReference type="NCBI Taxonomy" id="27404"/>
    <lineage>
        <taxon>Eukaryota</taxon>
        <taxon>Metazoa</taxon>
        <taxon>Ecdysozoa</taxon>
        <taxon>Arthropoda</taxon>
        <taxon>Crustacea</taxon>
        <taxon>Branchiopoda</taxon>
        <taxon>Diplostraca</taxon>
        <taxon>Cladocera</taxon>
        <taxon>Anomopoda</taxon>
        <taxon>Daphniidae</taxon>
        <taxon>Daphnia</taxon>
    </lineage>
</organism>
<name>A0A8J2RUS1_9CRUS</name>
<dbReference type="Proteomes" id="UP000789390">
    <property type="component" value="Unassembled WGS sequence"/>
</dbReference>
<evidence type="ECO:0000313" key="2">
    <source>
        <dbReference type="Proteomes" id="UP000789390"/>
    </source>
</evidence>
<keyword evidence="2" id="KW-1185">Reference proteome</keyword>
<gene>
    <name evidence="1" type="ORF">DGAL_LOCUS9881</name>
</gene>
<reference evidence="1" key="1">
    <citation type="submission" date="2021-11" db="EMBL/GenBank/DDBJ databases">
        <authorList>
            <person name="Schell T."/>
        </authorList>
    </citation>
    <scope>NUCLEOTIDE SEQUENCE</scope>
    <source>
        <strain evidence="1">M5</strain>
    </source>
</reference>
<comment type="caution">
    <text evidence="1">The sequence shown here is derived from an EMBL/GenBank/DDBJ whole genome shotgun (WGS) entry which is preliminary data.</text>
</comment>
<protein>
    <submittedName>
        <fullName evidence="1">Uncharacterized protein</fullName>
    </submittedName>
</protein>
<accession>A0A8J2RUS1</accession>
<dbReference type="AlphaFoldDB" id="A0A8J2RUS1"/>
<evidence type="ECO:0000313" key="1">
    <source>
        <dbReference type="EMBL" id="CAH0106723.1"/>
    </source>
</evidence>